<keyword evidence="4" id="KW-1185">Reference proteome</keyword>
<gene>
    <name evidence="1" type="ORF">B4121_1498</name>
    <name evidence="2" type="ORF">CHCC15381_3522</name>
</gene>
<evidence type="ECO:0000313" key="3">
    <source>
        <dbReference type="Proteomes" id="UP000185604"/>
    </source>
</evidence>
<evidence type="ECO:0000313" key="1">
    <source>
        <dbReference type="EMBL" id="OLF95936.1"/>
    </source>
</evidence>
<reference evidence="1 3" key="1">
    <citation type="journal article" date="2016" name="Front. Microbiol.">
        <title>High-Level Heat Resistance of Spores of Bacillus amyloliquefaciens and Bacillus licheniformis Results from the Presence of a spoVA Operon in a Tn1546 Transposon.</title>
        <authorList>
            <person name="Berendsen E.M."/>
            <person name="Koning R.A."/>
            <person name="Boekhorst J."/>
            <person name="de Jong A."/>
            <person name="Kuipers O.P."/>
            <person name="Wells-Bennik M.H."/>
        </authorList>
    </citation>
    <scope>NUCLEOTIDE SEQUENCE [LARGE SCALE GENOMIC DNA]</scope>
    <source>
        <strain evidence="1 3">B4121</strain>
    </source>
</reference>
<dbReference type="AlphaFoldDB" id="A0A6I7U6S0"/>
<dbReference type="Proteomes" id="UP000429980">
    <property type="component" value="Unassembled WGS sequence"/>
</dbReference>
<sequence>MRKLETAQVKNYGTFLTVTLSKKSKPGDGKFGRGVKRG</sequence>
<accession>A0A6I7U6S0</accession>
<evidence type="ECO:0000313" key="4">
    <source>
        <dbReference type="Proteomes" id="UP000429980"/>
    </source>
</evidence>
<proteinExistence type="predicted"/>
<evidence type="ECO:0000313" key="2">
    <source>
        <dbReference type="EMBL" id="TWL35079.1"/>
    </source>
</evidence>
<dbReference type="RefSeq" id="WP_423734433.1">
    <property type="nucleotide sequence ID" value="NZ_AP023088.1"/>
</dbReference>
<dbReference type="EMBL" id="LKPO01000008">
    <property type="protein sequence ID" value="OLF95936.1"/>
    <property type="molecule type" value="Genomic_DNA"/>
</dbReference>
<protein>
    <submittedName>
        <fullName evidence="1">Uncharacterized protein</fullName>
    </submittedName>
</protein>
<comment type="caution">
    <text evidence="1">The sequence shown here is derived from an EMBL/GenBank/DDBJ whole genome shotgun (WGS) entry which is preliminary data.</text>
</comment>
<organism evidence="1 3">
    <name type="scientific">Bacillus paralicheniformis</name>
    <dbReference type="NCBI Taxonomy" id="1648923"/>
    <lineage>
        <taxon>Bacteria</taxon>
        <taxon>Bacillati</taxon>
        <taxon>Bacillota</taxon>
        <taxon>Bacilli</taxon>
        <taxon>Bacillales</taxon>
        <taxon>Bacillaceae</taxon>
        <taxon>Bacillus</taxon>
    </lineage>
</organism>
<dbReference type="EMBL" id="NILF01000062">
    <property type="protein sequence ID" value="TWL35079.1"/>
    <property type="molecule type" value="Genomic_DNA"/>
</dbReference>
<dbReference type="Proteomes" id="UP000185604">
    <property type="component" value="Unassembled WGS sequence"/>
</dbReference>
<name>A0A6I7U6S0_9BACI</name>
<reference evidence="2 4" key="2">
    <citation type="submission" date="2019-06" db="EMBL/GenBank/DDBJ databases">
        <title>Genome sequence analysis of &gt;100 Bacillus licheniformis strains suggests intrinsic resistance to this species.</title>
        <authorList>
            <person name="Wels M."/>
            <person name="Siezen R.J."/>
            <person name="Johansen E."/>
            <person name="Stuer-Lauridsen B."/>
            <person name="Bjerre K."/>
            <person name="Nielsen B.K.K."/>
        </authorList>
    </citation>
    <scope>NUCLEOTIDE SEQUENCE [LARGE SCALE GENOMIC DNA]</scope>
    <source>
        <strain evidence="2 4">BAC-15381</strain>
    </source>
</reference>